<protein>
    <submittedName>
        <fullName evidence="2">Uncharacterized protein</fullName>
    </submittedName>
</protein>
<dbReference type="AlphaFoldDB" id="A0AAN7WCU7"/>
<accession>A0AAN7WCU7</accession>
<keyword evidence="1" id="KW-1133">Transmembrane helix</keyword>
<keyword evidence="1" id="KW-0812">Transmembrane</keyword>
<feature type="transmembrane region" description="Helical" evidence="1">
    <location>
        <begin position="120"/>
        <end position="143"/>
    </location>
</feature>
<comment type="caution">
    <text evidence="2">The sequence shown here is derived from an EMBL/GenBank/DDBJ whole genome shotgun (WGS) entry which is preliminary data.</text>
</comment>
<dbReference type="PANTHER" id="PTHR35041:SF6">
    <property type="entry name" value="FORMYLMETHIONINE DEFORMYLASE-LIKE PROTEIN-RELATED"/>
    <property type="match status" value="1"/>
</dbReference>
<dbReference type="PANTHER" id="PTHR35041">
    <property type="entry name" value="MEDIATOR OF RNA POLYMERASE II TRANSCRIPTION SUBUNIT 1"/>
    <property type="match status" value="1"/>
</dbReference>
<proteinExistence type="predicted"/>
<feature type="transmembrane region" description="Helical" evidence="1">
    <location>
        <begin position="646"/>
        <end position="669"/>
    </location>
</feature>
<evidence type="ECO:0000313" key="2">
    <source>
        <dbReference type="EMBL" id="KAK5707918.1"/>
    </source>
</evidence>
<evidence type="ECO:0000256" key="1">
    <source>
        <dbReference type="SAM" id="Phobius"/>
    </source>
</evidence>
<organism evidence="2 3">
    <name type="scientific">Elasticomyces elasticus</name>
    <dbReference type="NCBI Taxonomy" id="574655"/>
    <lineage>
        <taxon>Eukaryota</taxon>
        <taxon>Fungi</taxon>
        <taxon>Dikarya</taxon>
        <taxon>Ascomycota</taxon>
        <taxon>Pezizomycotina</taxon>
        <taxon>Dothideomycetes</taxon>
        <taxon>Dothideomycetidae</taxon>
        <taxon>Mycosphaerellales</taxon>
        <taxon>Teratosphaeriaceae</taxon>
        <taxon>Elasticomyces</taxon>
    </lineage>
</organism>
<name>A0AAN7WCU7_9PEZI</name>
<reference evidence="2" key="1">
    <citation type="submission" date="2023-08" db="EMBL/GenBank/DDBJ databases">
        <title>Black Yeasts Isolated from many extreme environments.</title>
        <authorList>
            <person name="Coleine C."/>
            <person name="Stajich J.E."/>
            <person name="Selbmann L."/>
        </authorList>
    </citation>
    <scope>NUCLEOTIDE SEQUENCE</scope>
    <source>
        <strain evidence="2">CCFEE 5810</strain>
    </source>
</reference>
<sequence length="695" mass="75177">MAGFLQIHYVAPLSMVGALLAGFVLALGHHLFYASLAGTVAPTGTYDIAGANISKQQLNTAVGTAFGFLVKSCLTITTSIAFVQAFWRAIWTSRKGPTIASLDSTYTLLSDFLGLFKPSVWLHFPVPMLLAFIAWCTPIASIITPATLSVQTALVTPAPSQLMQVPNLDLTNLDFVAPMAEGPSGFCFNGPSQPVRRVAAAVAAQGEILRIQPPESNVSWALEFAAPSLRCHEVEGAQRSTTFNNILNNWANVSNCAHAPGYLAWTGETNMTTPFTRTEPPTSGTVFQSAPFLYGVPASLYVATMPQIFDVAFVPSTAQTGEMCNFVGSNSLMYSYPIADDLCLPGQDRPACYGQEAWLTDATLIQCDLVNSTYSVAFEYAGETQTIDVITGSPQDNGEHTSIVPRECFTSPDPAEFRDSTLACNGTQLGQCTFNTAATRLLSYQGIASAFSGKQIHVVNPLGSATSSQDRGVPISCSHWSQLAVPSEVEREVLGRGRNEAMLFYIMGGYSVPTPDLEVAQIASITSKTPGLFQNSSITTTILMDTEQMAFVSDFNGVNKTYTYLQLDIGQPNASTFHGVSNKLPAGQRGDLRTALQTLFENITISFMAEDYLQSNYSSPYAPAQLTNVTFNRYHNVYEYSTRTLWVAYGLAILFTVLSLVIGIISIALNQGSFRNDFSTVLRTTKTAAFKYRCP</sequence>
<feature type="transmembrane region" description="Helical" evidence="1">
    <location>
        <begin position="7"/>
        <end position="27"/>
    </location>
</feature>
<gene>
    <name evidence="2" type="ORF">LTR97_000457</name>
</gene>
<evidence type="ECO:0000313" key="3">
    <source>
        <dbReference type="Proteomes" id="UP001310594"/>
    </source>
</evidence>
<feature type="transmembrane region" description="Helical" evidence="1">
    <location>
        <begin position="65"/>
        <end position="87"/>
    </location>
</feature>
<dbReference type="Proteomes" id="UP001310594">
    <property type="component" value="Unassembled WGS sequence"/>
</dbReference>
<dbReference type="EMBL" id="JAVRQU010000001">
    <property type="protein sequence ID" value="KAK5707918.1"/>
    <property type="molecule type" value="Genomic_DNA"/>
</dbReference>
<keyword evidence="1" id="KW-0472">Membrane</keyword>